<dbReference type="RefSeq" id="WP_071369716.1">
    <property type="nucleotide sequence ID" value="NZ_MLYP01000130.1"/>
</dbReference>
<organism evidence="1 2">
    <name type="scientific">Streptomyces colonosanans</name>
    <dbReference type="NCBI Taxonomy" id="1428652"/>
    <lineage>
        <taxon>Bacteria</taxon>
        <taxon>Bacillati</taxon>
        <taxon>Actinomycetota</taxon>
        <taxon>Actinomycetes</taxon>
        <taxon>Kitasatosporales</taxon>
        <taxon>Streptomycetaceae</taxon>
        <taxon>Streptomyces</taxon>
    </lineage>
</organism>
<sequence length="72" mass="8383">MRAGIGSCDADLGKIRTELADLADLAAKRVRVDLGDVEYLWEELNYENRDRIDSVRTRRFKSDHCRITFRNP</sequence>
<comment type="caution">
    <text evidence="1">The sequence shown here is derived from an EMBL/GenBank/DDBJ whole genome shotgun (WGS) entry which is preliminary data.</text>
</comment>
<name>A0A1S2NTC8_9ACTN</name>
<dbReference type="AlphaFoldDB" id="A0A1S2NTC8"/>
<evidence type="ECO:0000313" key="2">
    <source>
        <dbReference type="Proteomes" id="UP000179935"/>
    </source>
</evidence>
<evidence type="ECO:0000313" key="1">
    <source>
        <dbReference type="EMBL" id="OIJ84631.1"/>
    </source>
</evidence>
<gene>
    <name evidence="1" type="ORF">BIV24_30575</name>
</gene>
<protein>
    <submittedName>
        <fullName evidence="1">Uncharacterized protein</fullName>
    </submittedName>
</protein>
<keyword evidence="2" id="KW-1185">Reference proteome</keyword>
<dbReference type="EMBL" id="MLYP01000130">
    <property type="protein sequence ID" value="OIJ84631.1"/>
    <property type="molecule type" value="Genomic_DNA"/>
</dbReference>
<reference evidence="1 2" key="1">
    <citation type="submission" date="2016-10" db="EMBL/GenBank/DDBJ databases">
        <title>Genome sequence of Streptomyces sp. MUSC 93.</title>
        <authorList>
            <person name="Lee L.-H."/>
            <person name="Ser H.-L."/>
            <person name="Law J.W.-F."/>
        </authorList>
    </citation>
    <scope>NUCLEOTIDE SEQUENCE [LARGE SCALE GENOMIC DNA]</scope>
    <source>
        <strain evidence="1 2">MUSC 93</strain>
    </source>
</reference>
<accession>A0A1S2NTC8</accession>
<proteinExistence type="predicted"/>
<dbReference type="Proteomes" id="UP000179935">
    <property type="component" value="Unassembled WGS sequence"/>
</dbReference>